<evidence type="ECO:0008006" key="3">
    <source>
        <dbReference type="Google" id="ProtNLM"/>
    </source>
</evidence>
<dbReference type="AlphaFoldDB" id="A0A1I5EBC0"/>
<gene>
    <name evidence="1" type="ORF">SAMN05216386_2579</name>
</gene>
<proteinExistence type="predicted"/>
<evidence type="ECO:0000313" key="2">
    <source>
        <dbReference type="Proteomes" id="UP000183107"/>
    </source>
</evidence>
<accession>A0A1I5EBC0</accession>
<dbReference type="Proteomes" id="UP000183107">
    <property type="component" value="Unassembled WGS sequence"/>
</dbReference>
<organism evidence="1 2">
    <name type="scientific">Nitrosospira briensis</name>
    <dbReference type="NCBI Taxonomy" id="35799"/>
    <lineage>
        <taxon>Bacteria</taxon>
        <taxon>Pseudomonadati</taxon>
        <taxon>Pseudomonadota</taxon>
        <taxon>Betaproteobacteria</taxon>
        <taxon>Nitrosomonadales</taxon>
        <taxon>Nitrosomonadaceae</taxon>
        <taxon>Nitrosospira</taxon>
    </lineage>
</organism>
<protein>
    <recommendedName>
        <fullName evidence="3">Copper resistance protein B</fullName>
    </recommendedName>
</protein>
<dbReference type="EMBL" id="FOVJ01000007">
    <property type="protein sequence ID" value="SFO08556.1"/>
    <property type="molecule type" value="Genomic_DNA"/>
</dbReference>
<evidence type="ECO:0000313" key="1">
    <source>
        <dbReference type="EMBL" id="SFO08556.1"/>
    </source>
</evidence>
<sequence>MILAGKITFSQSRASLAPPTVNTRYGRMAAALVLALTLPQVTYGDDRPEPMIFDLVDPLGAKKGEVEINTLLDFSPRTGQLEWSPEIEYAFADDYAVEFELPLENTFAKEYKVSLQGTFGKLDKGRMIHGWQAIGRRKNEAKAYAAEALYLNDYKFSSKWSMMNMLGVRHTGIAKSGDFIGLLNNSLFYSFKENFSFGIEVNSEIGQRRWRYRVTPQVQYNFGANGKGAIIHFGGGPSQLDRERTEWLLTSRLIYSF</sequence>
<keyword evidence="2" id="KW-1185">Reference proteome</keyword>
<name>A0A1I5EBC0_9PROT</name>
<reference evidence="2" key="1">
    <citation type="submission" date="2016-10" db="EMBL/GenBank/DDBJ databases">
        <authorList>
            <person name="Varghese N."/>
        </authorList>
    </citation>
    <scope>NUCLEOTIDE SEQUENCE [LARGE SCALE GENOMIC DNA]</scope>
    <source>
        <strain evidence="2">Nsp8</strain>
    </source>
</reference>